<dbReference type="AlphaFoldDB" id="A0A5B7D885"/>
<protein>
    <submittedName>
        <fullName evidence="1">Uncharacterized protein</fullName>
    </submittedName>
</protein>
<gene>
    <name evidence="1" type="ORF">E2C01_010360</name>
</gene>
<evidence type="ECO:0000313" key="1">
    <source>
        <dbReference type="EMBL" id="MPC17501.1"/>
    </source>
</evidence>
<sequence>MYGSNVLRPLIHFTGSSATYVTSVPYTRHKEESTVTFGCRSYAGSKCCPDLRQICFSSAGGGCEALATTQETTPAKAILAVFAAPSMVSSNPDVEEQYIRETYITMFKRRGELIVARQGKQRRRLRKGDTRVLPREFCRNVTIMTRHAAPLHGADQRAAAESGC</sequence>
<dbReference type="EMBL" id="VSRR010000595">
    <property type="protein sequence ID" value="MPC17501.1"/>
    <property type="molecule type" value="Genomic_DNA"/>
</dbReference>
<keyword evidence="2" id="KW-1185">Reference proteome</keyword>
<evidence type="ECO:0000313" key="2">
    <source>
        <dbReference type="Proteomes" id="UP000324222"/>
    </source>
</evidence>
<comment type="caution">
    <text evidence="1">The sequence shown here is derived from an EMBL/GenBank/DDBJ whole genome shotgun (WGS) entry which is preliminary data.</text>
</comment>
<proteinExistence type="predicted"/>
<reference evidence="1 2" key="1">
    <citation type="submission" date="2019-05" db="EMBL/GenBank/DDBJ databases">
        <title>Another draft genome of Portunus trituberculatus and its Hox gene families provides insights of decapod evolution.</title>
        <authorList>
            <person name="Jeong J.-H."/>
            <person name="Song I."/>
            <person name="Kim S."/>
            <person name="Choi T."/>
            <person name="Kim D."/>
            <person name="Ryu S."/>
            <person name="Kim W."/>
        </authorList>
    </citation>
    <scope>NUCLEOTIDE SEQUENCE [LARGE SCALE GENOMIC DNA]</scope>
    <source>
        <tissue evidence="1">Muscle</tissue>
    </source>
</reference>
<accession>A0A5B7D885</accession>
<dbReference type="Proteomes" id="UP000324222">
    <property type="component" value="Unassembled WGS sequence"/>
</dbReference>
<name>A0A5B7D885_PORTR</name>
<organism evidence="1 2">
    <name type="scientific">Portunus trituberculatus</name>
    <name type="common">Swimming crab</name>
    <name type="synonym">Neptunus trituberculatus</name>
    <dbReference type="NCBI Taxonomy" id="210409"/>
    <lineage>
        <taxon>Eukaryota</taxon>
        <taxon>Metazoa</taxon>
        <taxon>Ecdysozoa</taxon>
        <taxon>Arthropoda</taxon>
        <taxon>Crustacea</taxon>
        <taxon>Multicrustacea</taxon>
        <taxon>Malacostraca</taxon>
        <taxon>Eumalacostraca</taxon>
        <taxon>Eucarida</taxon>
        <taxon>Decapoda</taxon>
        <taxon>Pleocyemata</taxon>
        <taxon>Brachyura</taxon>
        <taxon>Eubrachyura</taxon>
        <taxon>Portunoidea</taxon>
        <taxon>Portunidae</taxon>
        <taxon>Portuninae</taxon>
        <taxon>Portunus</taxon>
    </lineage>
</organism>